<reference evidence="2" key="1">
    <citation type="submission" date="2023-02" db="EMBL/GenBank/DDBJ databases">
        <title>Description of Roseinatronobacter alkalisoli sp. nov., an alkaliphilic bacerium isolated from soda soil.</title>
        <authorList>
            <person name="Wei W."/>
        </authorList>
    </citation>
    <scope>NUCLEOTIDE SEQUENCE</scope>
    <source>
        <strain evidence="2">HJB301</strain>
    </source>
</reference>
<dbReference type="Proteomes" id="UP001431784">
    <property type="component" value="Unassembled WGS sequence"/>
</dbReference>
<dbReference type="RefSeq" id="WP_274352515.1">
    <property type="nucleotide sequence ID" value="NZ_JAQZSM010000010.1"/>
</dbReference>
<dbReference type="PANTHER" id="PTHR36302">
    <property type="entry name" value="BLR7088 PROTEIN"/>
    <property type="match status" value="1"/>
</dbReference>
<comment type="caution">
    <text evidence="2">The sequence shown here is derived from an EMBL/GenBank/DDBJ whole genome shotgun (WGS) entry which is preliminary data.</text>
</comment>
<keyword evidence="3" id="KW-1185">Reference proteome</keyword>
<evidence type="ECO:0000313" key="3">
    <source>
        <dbReference type="Proteomes" id="UP001431784"/>
    </source>
</evidence>
<evidence type="ECO:0000313" key="2">
    <source>
        <dbReference type="EMBL" id="MDD7971838.1"/>
    </source>
</evidence>
<sequence length="159" mass="17095">MRKLLLTTAAAVTFSLPALACELEVHDAYARTSTAMSQSGAVFMHIANHADTDCRITGARSDAAQRVELHTHLEDADGVMRMVEIEGGITVPAQGEHKLARGGDHVMFLGLNQPLHHGDQIAVTLVLENGDDLELAIPVDLERTADHGGDCGHEHSHNH</sequence>
<dbReference type="InterPro" id="IPR058248">
    <property type="entry name" value="Lxx211020-like"/>
</dbReference>
<accession>A0ABT5TD49</accession>
<protein>
    <submittedName>
        <fullName evidence="2">Copper chaperone PCu(A)C</fullName>
    </submittedName>
</protein>
<dbReference type="Pfam" id="PF04314">
    <property type="entry name" value="PCuAC"/>
    <property type="match status" value="1"/>
</dbReference>
<evidence type="ECO:0000256" key="1">
    <source>
        <dbReference type="SAM" id="SignalP"/>
    </source>
</evidence>
<organism evidence="2 3">
    <name type="scientific">Roseinatronobacter alkalisoli</name>
    <dbReference type="NCBI Taxonomy" id="3028235"/>
    <lineage>
        <taxon>Bacteria</taxon>
        <taxon>Pseudomonadati</taxon>
        <taxon>Pseudomonadota</taxon>
        <taxon>Alphaproteobacteria</taxon>
        <taxon>Rhodobacterales</taxon>
        <taxon>Paracoccaceae</taxon>
        <taxon>Roseinatronobacter</taxon>
    </lineage>
</organism>
<proteinExistence type="predicted"/>
<dbReference type="Gene3D" id="2.60.40.1890">
    <property type="entry name" value="PCu(A)C copper chaperone"/>
    <property type="match status" value="1"/>
</dbReference>
<dbReference type="PANTHER" id="PTHR36302:SF1">
    <property type="entry name" value="COPPER CHAPERONE PCU(A)C"/>
    <property type="match status" value="1"/>
</dbReference>
<dbReference type="SUPFAM" id="SSF110087">
    <property type="entry name" value="DR1885-like metal-binding protein"/>
    <property type="match status" value="1"/>
</dbReference>
<dbReference type="EMBL" id="JAQZSM010000010">
    <property type="protein sequence ID" value="MDD7971838.1"/>
    <property type="molecule type" value="Genomic_DNA"/>
</dbReference>
<gene>
    <name evidence="2" type="ORF">PUT78_12065</name>
</gene>
<name>A0ABT5TD49_9RHOB</name>
<dbReference type="InterPro" id="IPR036182">
    <property type="entry name" value="PCuAC_sf"/>
</dbReference>
<feature type="chain" id="PRO_5046743536" evidence="1">
    <location>
        <begin position="21"/>
        <end position="159"/>
    </location>
</feature>
<dbReference type="InterPro" id="IPR007410">
    <property type="entry name" value="LpqE-like"/>
</dbReference>
<keyword evidence="1" id="KW-0732">Signal</keyword>
<feature type="signal peptide" evidence="1">
    <location>
        <begin position="1"/>
        <end position="20"/>
    </location>
</feature>